<keyword evidence="2" id="KW-0808">Transferase</keyword>
<sequence length="134" mass="14905">MIGQLGFMADALRKEASNDFGPKDKGQSRVVVVSAFIWSCFIAMAQSKQGKKPKLIAAFHAVNQRERMVPQLPAHSFGNFYRKATATSPVEIEKDYGFLVSEIRNGIMEINAEYGKKLQEDDGYLELVKKGDGC</sequence>
<protein>
    <submittedName>
        <fullName evidence="4">Uncharacterized protein</fullName>
    </submittedName>
</protein>
<dbReference type="Gramene" id="QL10p004504:mrna">
    <property type="protein sequence ID" value="QL10p004504:mrna"/>
    <property type="gene ID" value="QL10p004504"/>
</dbReference>
<keyword evidence="3" id="KW-0012">Acyltransferase</keyword>
<dbReference type="PANTHER" id="PTHR31623">
    <property type="entry name" value="F21J9.9"/>
    <property type="match status" value="1"/>
</dbReference>
<evidence type="ECO:0000256" key="2">
    <source>
        <dbReference type="ARBA" id="ARBA00022679"/>
    </source>
</evidence>
<organism evidence="4 5">
    <name type="scientific">Quercus lobata</name>
    <name type="common">Valley oak</name>
    <dbReference type="NCBI Taxonomy" id="97700"/>
    <lineage>
        <taxon>Eukaryota</taxon>
        <taxon>Viridiplantae</taxon>
        <taxon>Streptophyta</taxon>
        <taxon>Embryophyta</taxon>
        <taxon>Tracheophyta</taxon>
        <taxon>Spermatophyta</taxon>
        <taxon>Magnoliopsida</taxon>
        <taxon>eudicotyledons</taxon>
        <taxon>Gunneridae</taxon>
        <taxon>Pentapetalae</taxon>
        <taxon>rosids</taxon>
        <taxon>fabids</taxon>
        <taxon>Fagales</taxon>
        <taxon>Fagaceae</taxon>
        <taxon>Quercus</taxon>
    </lineage>
</organism>
<dbReference type="InParanoid" id="A0A7N2MNR2"/>
<accession>A0A7N2MNR2</accession>
<dbReference type="AlphaFoldDB" id="A0A7N2MNR2"/>
<dbReference type="PANTHER" id="PTHR31623:SF25">
    <property type="entry name" value="VINORINE SYNTHASE-LIKE"/>
    <property type="match status" value="1"/>
</dbReference>
<dbReference type="Pfam" id="PF02458">
    <property type="entry name" value="Transferase"/>
    <property type="match status" value="1"/>
</dbReference>
<dbReference type="Gene3D" id="3.30.559.10">
    <property type="entry name" value="Chloramphenicol acetyltransferase-like domain"/>
    <property type="match status" value="1"/>
</dbReference>
<name>A0A7N2MNR2_QUELO</name>
<evidence type="ECO:0000313" key="5">
    <source>
        <dbReference type="Proteomes" id="UP000594261"/>
    </source>
</evidence>
<reference evidence="4 5" key="1">
    <citation type="journal article" date="2016" name="G3 (Bethesda)">
        <title>First Draft Assembly and Annotation of the Genome of a California Endemic Oak Quercus lobata Nee (Fagaceae).</title>
        <authorList>
            <person name="Sork V.L."/>
            <person name="Fitz-Gibbon S.T."/>
            <person name="Puiu D."/>
            <person name="Crepeau M."/>
            <person name="Gugger P.F."/>
            <person name="Sherman R."/>
            <person name="Stevens K."/>
            <person name="Langley C.H."/>
            <person name="Pellegrini M."/>
            <person name="Salzberg S.L."/>
        </authorList>
    </citation>
    <scope>NUCLEOTIDE SEQUENCE [LARGE SCALE GENOMIC DNA]</scope>
    <source>
        <strain evidence="4 5">cv. SW786</strain>
    </source>
</reference>
<evidence type="ECO:0000313" key="4">
    <source>
        <dbReference type="EnsemblPlants" id="QL10p004504:mrna"/>
    </source>
</evidence>
<evidence type="ECO:0000256" key="1">
    <source>
        <dbReference type="ARBA" id="ARBA00009861"/>
    </source>
</evidence>
<reference evidence="4" key="2">
    <citation type="submission" date="2021-01" db="UniProtKB">
        <authorList>
            <consortium name="EnsemblPlants"/>
        </authorList>
    </citation>
    <scope>IDENTIFICATION</scope>
</reference>
<dbReference type="EMBL" id="LRBV02000010">
    <property type="status" value="NOT_ANNOTATED_CDS"/>
    <property type="molecule type" value="Genomic_DNA"/>
</dbReference>
<proteinExistence type="inferred from homology"/>
<evidence type="ECO:0000256" key="3">
    <source>
        <dbReference type="ARBA" id="ARBA00023315"/>
    </source>
</evidence>
<dbReference type="InterPro" id="IPR023213">
    <property type="entry name" value="CAT-like_dom_sf"/>
</dbReference>
<comment type="similarity">
    <text evidence="1">Belongs to the plant acyltransferase family.</text>
</comment>
<dbReference type="EnsemblPlants" id="QL10p004504:mrna">
    <property type="protein sequence ID" value="QL10p004504:mrna"/>
    <property type="gene ID" value="QL10p004504"/>
</dbReference>
<dbReference type="GO" id="GO:0016746">
    <property type="term" value="F:acyltransferase activity"/>
    <property type="evidence" value="ECO:0007669"/>
    <property type="project" value="UniProtKB-KW"/>
</dbReference>
<dbReference type="Proteomes" id="UP000594261">
    <property type="component" value="Chromosome 10"/>
</dbReference>
<keyword evidence="5" id="KW-1185">Reference proteome</keyword>